<protein>
    <recommendedName>
        <fullName evidence="3">Glyoxalase/bleomycin resistance protein/dioxygenase</fullName>
    </recommendedName>
</protein>
<dbReference type="Proteomes" id="UP000000379">
    <property type="component" value="Chromosome"/>
</dbReference>
<dbReference type="RefSeq" id="WP_013178993.1">
    <property type="nucleotide sequence ID" value="NC_014221.1"/>
</dbReference>
<keyword evidence="2" id="KW-1185">Reference proteome</keyword>
<dbReference type="OrthoDB" id="69720at2"/>
<dbReference type="InterPro" id="IPR029068">
    <property type="entry name" value="Glyas_Bleomycin-R_OHBP_Dase"/>
</dbReference>
<gene>
    <name evidence="1" type="ordered locus">Trad_2526</name>
</gene>
<evidence type="ECO:0000313" key="1">
    <source>
        <dbReference type="EMBL" id="ADI15632.1"/>
    </source>
</evidence>
<dbReference type="EMBL" id="CP002049">
    <property type="protein sequence ID" value="ADI15632.1"/>
    <property type="molecule type" value="Genomic_DNA"/>
</dbReference>
<dbReference type="HOGENOM" id="CLU_2572889_0_0_0"/>
<organism evidence="1 2">
    <name type="scientific">Truepera radiovictrix (strain DSM 17093 / CIP 108686 / LMG 22925 / RQ-24)</name>
    <dbReference type="NCBI Taxonomy" id="649638"/>
    <lineage>
        <taxon>Bacteria</taxon>
        <taxon>Thermotogati</taxon>
        <taxon>Deinococcota</taxon>
        <taxon>Deinococci</taxon>
        <taxon>Trueperales</taxon>
        <taxon>Trueperaceae</taxon>
        <taxon>Truepera</taxon>
    </lineage>
</organism>
<accession>D7CTT5</accession>
<dbReference type="AlphaFoldDB" id="D7CTT5"/>
<dbReference type="SUPFAM" id="SSF54593">
    <property type="entry name" value="Glyoxalase/Bleomycin resistance protein/Dihydroxybiphenyl dioxygenase"/>
    <property type="match status" value="1"/>
</dbReference>
<dbReference type="Gene3D" id="3.10.180.10">
    <property type="entry name" value="2,3-Dihydroxybiphenyl 1,2-Dioxygenase, domain 1"/>
    <property type="match status" value="1"/>
</dbReference>
<proteinExistence type="predicted"/>
<dbReference type="STRING" id="649638.Trad_2526"/>
<reference evidence="1 2" key="2">
    <citation type="journal article" date="2011" name="Stand. Genomic Sci.">
        <title>Complete genome sequence of Truepera radiovictrix type strain (RQ-24).</title>
        <authorList>
            <person name="Ivanova N."/>
            <person name="Rohde C."/>
            <person name="Munk C."/>
            <person name="Nolan M."/>
            <person name="Lucas S."/>
            <person name="Del Rio T.G."/>
            <person name="Tice H."/>
            <person name="Deshpande S."/>
            <person name="Cheng J.F."/>
            <person name="Tapia R."/>
            <person name="Han C."/>
            <person name="Goodwin L."/>
            <person name="Pitluck S."/>
            <person name="Liolios K."/>
            <person name="Mavromatis K."/>
            <person name="Mikhailova N."/>
            <person name="Pati A."/>
            <person name="Chen A."/>
            <person name="Palaniappan K."/>
            <person name="Land M."/>
            <person name="Hauser L."/>
            <person name="Chang Y.J."/>
            <person name="Jeffries C.D."/>
            <person name="Brambilla E."/>
            <person name="Rohde M."/>
            <person name="Goker M."/>
            <person name="Tindall B.J."/>
            <person name="Woyke T."/>
            <person name="Bristow J."/>
            <person name="Eisen J.A."/>
            <person name="Markowitz V."/>
            <person name="Hugenholtz P."/>
            <person name="Kyrpides N.C."/>
            <person name="Klenk H.P."/>
            <person name="Lapidus A."/>
        </authorList>
    </citation>
    <scope>NUCLEOTIDE SEQUENCE [LARGE SCALE GENOMIC DNA]</scope>
    <source>
        <strain evidence="2">DSM 17093 / CIP 108686 / LMG 22925 / RQ-24</strain>
    </source>
</reference>
<name>D7CTT5_TRURR</name>
<evidence type="ECO:0000313" key="2">
    <source>
        <dbReference type="Proteomes" id="UP000000379"/>
    </source>
</evidence>
<dbReference type="KEGG" id="tra:Trad_2526"/>
<sequence length="81" mass="8871">MTRLQHLALKASALEAARTFYLEWLELPARCDAASGHLWVTFADGFVLRFDRTHEAVDPTAVRYLGLELGSFGAVTGCTAS</sequence>
<reference evidence="2" key="1">
    <citation type="submission" date="2010-05" db="EMBL/GenBank/DDBJ databases">
        <title>The complete genome of Truepera radiovictris DSM 17093.</title>
        <authorList>
            <consortium name="US DOE Joint Genome Institute (JGI-PGF)"/>
            <person name="Lucas S."/>
            <person name="Copeland A."/>
            <person name="Lapidus A."/>
            <person name="Glavina del Rio T."/>
            <person name="Dalin E."/>
            <person name="Tice H."/>
            <person name="Bruce D."/>
            <person name="Goodwin L."/>
            <person name="Pitluck S."/>
            <person name="Kyrpides N."/>
            <person name="Mavromatis K."/>
            <person name="Ovchinnikova G."/>
            <person name="Munk A.C."/>
            <person name="Detter J.C."/>
            <person name="Han C."/>
            <person name="Tapia R."/>
            <person name="Land M."/>
            <person name="Hauser L."/>
            <person name="Markowitz V."/>
            <person name="Cheng J.-F."/>
            <person name="Hugenholtz P."/>
            <person name="Woyke T."/>
            <person name="Wu D."/>
            <person name="Tindall B."/>
            <person name="Pomrenke H.G."/>
            <person name="Brambilla E."/>
            <person name="Klenk H.-P."/>
            <person name="Eisen J.A."/>
        </authorList>
    </citation>
    <scope>NUCLEOTIDE SEQUENCE [LARGE SCALE GENOMIC DNA]</scope>
    <source>
        <strain evidence="2">DSM 17093 / CIP 108686 / LMG 22925 / RQ-24</strain>
    </source>
</reference>
<evidence type="ECO:0008006" key="3">
    <source>
        <dbReference type="Google" id="ProtNLM"/>
    </source>
</evidence>